<dbReference type="STRING" id="551987.SAMN05192549_104448"/>
<keyword evidence="2" id="KW-1185">Reference proteome</keyword>
<dbReference type="Proteomes" id="UP000184339">
    <property type="component" value="Unassembled WGS sequence"/>
</dbReference>
<accession>A0A1M7P6Y8</accession>
<protein>
    <recommendedName>
        <fullName evidence="3">Pyridine nucleotide-disulphide oxidoreductase</fullName>
    </recommendedName>
</protein>
<evidence type="ECO:0008006" key="3">
    <source>
        <dbReference type="Google" id="ProtNLM"/>
    </source>
</evidence>
<proteinExistence type="predicted"/>
<dbReference type="AlphaFoldDB" id="A0A1M7P6Y8"/>
<gene>
    <name evidence="1" type="ORF">SAMN05192549_104448</name>
</gene>
<dbReference type="InterPro" id="IPR036188">
    <property type="entry name" value="FAD/NAD-bd_sf"/>
</dbReference>
<organism evidence="1 2">
    <name type="scientific">Duganella sacchari</name>
    <dbReference type="NCBI Taxonomy" id="551987"/>
    <lineage>
        <taxon>Bacteria</taxon>
        <taxon>Pseudomonadati</taxon>
        <taxon>Pseudomonadota</taxon>
        <taxon>Betaproteobacteria</taxon>
        <taxon>Burkholderiales</taxon>
        <taxon>Oxalobacteraceae</taxon>
        <taxon>Telluria group</taxon>
        <taxon>Duganella</taxon>
    </lineage>
</organism>
<dbReference type="RefSeq" id="WP_072784436.1">
    <property type="nucleotide sequence ID" value="NZ_FRCX01000004.1"/>
</dbReference>
<evidence type="ECO:0000313" key="1">
    <source>
        <dbReference type="EMBL" id="SHN12147.1"/>
    </source>
</evidence>
<evidence type="ECO:0000313" key="2">
    <source>
        <dbReference type="Proteomes" id="UP000184339"/>
    </source>
</evidence>
<dbReference type="Gene3D" id="3.50.50.60">
    <property type="entry name" value="FAD/NAD(P)-binding domain"/>
    <property type="match status" value="1"/>
</dbReference>
<name>A0A1M7P6Y8_9BURK</name>
<dbReference type="PRINTS" id="PR00368">
    <property type="entry name" value="FADPNR"/>
</dbReference>
<reference evidence="2" key="1">
    <citation type="submission" date="2016-11" db="EMBL/GenBank/DDBJ databases">
        <authorList>
            <person name="Varghese N."/>
            <person name="Submissions S."/>
        </authorList>
    </citation>
    <scope>NUCLEOTIDE SEQUENCE [LARGE SCALE GENOMIC DNA]</scope>
    <source>
        <strain evidence="2">Sac-22</strain>
    </source>
</reference>
<dbReference type="EMBL" id="FRCX01000004">
    <property type="protein sequence ID" value="SHN12147.1"/>
    <property type="molecule type" value="Genomic_DNA"/>
</dbReference>
<dbReference type="SUPFAM" id="SSF51905">
    <property type="entry name" value="FAD/NAD(P)-binding domain"/>
    <property type="match status" value="1"/>
</dbReference>
<sequence length="442" mass="47022">MMHTLGALIVGAGPAGIGLLLAARSNRRLAELLNAGLAILDNSPRIGAGELGRYAIRSDSFADSFLTSATADAEPPLTQLLEHGPGALLNRQRGGPVALQTVAEFMTDLGGNLRRWLMANHYDPFIGGVSAIKASQQKAGDWLTEYHDTSGAVHAIRSRSLILATGATQSLPHLEHATVAGKALLPRFADKTVLSGDLLSHGGTALLSQRLAGIKRPRIAVVGGSHSAMSSALVCLRHWDTQNIGDGKVSVLHRRPFRITYQTPDVAIAEGYRDFGPDDICPRSGRVYPLAGMRSDARHLVRQYWHLGDATPEPRLQLLQLNRSNQHDADTLLQEADLIVAALGYRPRALPLFSADGQPFALHSDKQGAAMVDGRSRVLDAAAQPIAGVYGLGLSSGYPMAGTYGEPSFQGESNGLSLWHGEIGAAIVSQVLEHVHSNQLGG</sequence>